<evidence type="ECO:0000313" key="3">
    <source>
        <dbReference type="EMBL" id="GCE31514.1"/>
    </source>
</evidence>
<dbReference type="PRINTS" id="PR00080">
    <property type="entry name" value="SDRFAMILY"/>
</dbReference>
<dbReference type="InterPro" id="IPR036291">
    <property type="entry name" value="NAD(P)-bd_dom_sf"/>
</dbReference>
<accession>A0A402BJI8</accession>
<comment type="caution">
    <text evidence="3">The sequence shown here is derived from an EMBL/GenBank/DDBJ whole genome shotgun (WGS) entry which is preliminary data.</text>
</comment>
<dbReference type="OrthoDB" id="9803333at2"/>
<sequence length="264" mass="27803">MDLGLQGKVALVMAASKGIGKASAAALAAEGALLTIASRDRVALEHTAQELRQKSGTHVLAIPGDVTHAEDLTAIVEATIQEYGRLDVLVNNAGGPPVGSFAEFNDAQWLAAFELTLLSTVRLFRLAIPHLRSSGQGRIINIVSTSVKQPIDGLLLSNAIRPGVIGLAKSLSTELAPDNITINNVCPGRILTDRLRKGPGMQQKLDQGISQEEAIKDLAQGIPMGRVGEPEELASLVAFLASRQASYITGTTIQVDGGLVRSLY</sequence>
<organism evidence="3 4">
    <name type="scientific">Dictyobacter alpinus</name>
    <dbReference type="NCBI Taxonomy" id="2014873"/>
    <lineage>
        <taxon>Bacteria</taxon>
        <taxon>Bacillati</taxon>
        <taxon>Chloroflexota</taxon>
        <taxon>Ktedonobacteria</taxon>
        <taxon>Ktedonobacterales</taxon>
        <taxon>Dictyobacteraceae</taxon>
        <taxon>Dictyobacter</taxon>
    </lineage>
</organism>
<dbReference type="EMBL" id="BIFT01000002">
    <property type="protein sequence ID" value="GCE31514.1"/>
    <property type="molecule type" value="Genomic_DNA"/>
</dbReference>
<dbReference type="InterPro" id="IPR050259">
    <property type="entry name" value="SDR"/>
</dbReference>
<dbReference type="FunFam" id="3.40.50.720:FF:000084">
    <property type="entry name" value="Short-chain dehydrogenase reductase"/>
    <property type="match status" value="1"/>
</dbReference>
<dbReference type="Pfam" id="PF13561">
    <property type="entry name" value="adh_short_C2"/>
    <property type="match status" value="1"/>
</dbReference>
<evidence type="ECO:0000313" key="4">
    <source>
        <dbReference type="Proteomes" id="UP000287171"/>
    </source>
</evidence>
<dbReference type="PANTHER" id="PTHR42879:SF6">
    <property type="entry name" value="NADPH-DEPENDENT REDUCTASE BACG"/>
    <property type="match status" value="1"/>
</dbReference>
<evidence type="ECO:0000256" key="1">
    <source>
        <dbReference type="ARBA" id="ARBA00006484"/>
    </source>
</evidence>
<dbReference type="GO" id="GO:0016491">
    <property type="term" value="F:oxidoreductase activity"/>
    <property type="evidence" value="ECO:0007669"/>
    <property type="project" value="UniProtKB-KW"/>
</dbReference>
<gene>
    <name evidence="3" type="ORF">KDA_69980</name>
</gene>
<dbReference type="SUPFAM" id="SSF51735">
    <property type="entry name" value="NAD(P)-binding Rossmann-fold domains"/>
    <property type="match status" value="1"/>
</dbReference>
<dbReference type="AlphaFoldDB" id="A0A402BJI8"/>
<dbReference type="PRINTS" id="PR00081">
    <property type="entry name" value="GDHRDH"/>
</dbReference>
<evidence type="ECO:0000256" key="2">
    <source>
        <dbReference type="ARBA" id="ARBA00023002"/>
    </source>
</evidence>
<keyword evidence="4" id="KW-1185">Reference proteome</keyword>
<dbReference type="Proteomes" id="UP000287171">
    <property type="component" value="Unassembled WGS sequence"/>
</dbReference>
<protein>
    <submittedName>
        <fullName evidence="3">Oxidoreductase</fullName>
    </submittedName>
</protein>
<proteinExistence type="inferred from homology"/>
<reference evidence="4" key="1">
    <citation type="submission" date="2018-12" db="EMBL/GenBank/DDBJ databases">
        <title>Tengunoibacter tsumagoiensis gen. nov., sp. nov., Dictyobacter kobayashii sp. nov., D. alpinus sp. nov., and D. joshuensis sp. nov. and description of Dictyobacteraceae fam. nov. within the order Ktedonobacterales isolated from Tengu-no-mugimeshi.</title>
        <authorList>
            <person name="Wang C.M."/>
            <person name="Zheng Y."/>
            <person name="Sakai Y."/>
            <person name="Toyoda A."/>
            <person name="Minakuchi Y."/>
            <person name="Abe K."/>
            <person name="Yokota A."/>
            <person name="Yabe S."/>
        </authorList>
    </citation>
    <scope>NUCLEOTIDE SEQUENCE [LARGE SCALE GENOMIC DNA]</scope>
    <source>
        <strain evidence="4">Uno16</strain>
    </source>
</reference>
<comment type="similarity">
    <text evidence="1">Belongs to the short-chain dehydrogenases/reductases (SDR) family.</text>
</comment>
<dbReference type="InterPro" id="IPR002347">
    <property type="entry name" value="SDR_fam"/>
</dbReference>
<dbReference type="CDD" id="cd05344">
    <property type="entry name" value="BKR_like_SDR_like"/>
    <property type="match status" value="1"/>
</dbReference>
<dbReference type="Gene3D" id="3.40.50.720">
    <property type="entry name" value="NAD(P)-binding Rossmann-like Domain"/>
    <property type="match status" value="1"/>
</dbReference>
<keyword evidence="2" id="KW-0560">Oxidoreductase</keyword>
<name>A0A402BJI8_9CHLR</name>
<dbReference type="PANTHER" id="PTHR42879">
    <property type="entry name" value="3-OXOACYL-(ACYL-CARRIER-PROTEIN) REDUCTASE"/>
    <property type="match status" value="1"/>
</dbReference>
<dbReference type="RefSeq" id="WP_126631472.1">
    <property type="nucleotide sequence ID" value="NZ_BIFT01000002.1"/>
</dbReference>